<dbReference type="Proteomes" id="UP000816034">
    <property type="component" value="Unassembled WGS sequence"/>
</dbReference>
<organism evidence="13 14">
    <name type="scientific">Naegleria lovaniensis</name>
    <name type="common">Amoeba</name>
    <dbReference type="NCBI Taxonomy" id="51637"/>
    <lineage>
        <taxon>Eukaryota</taxon>
        <taxon>Discoba</taxon>
        <taxon>Heterolobosea</taxon>
        <taxon>Tetramitia</taxon>
        <taxon>Eutetramitia</taxon>
        <taxon>Vahlkampfiidae</taxon>
        <taxon>Naegleria</taxon>
    </lineage>
</organism>
<dbReference type="InterPro" id="IPR011527">
    <property type="entry name" value="ABC1_TM_dom"/>
</dbReference>
<feature type="transmembrane region" description="Helical" evidence="10">
    <location>
        <begin position="175"/>
        <end position="194"/>
    </location>
</feature>
<dbReference type="GeneID" id="68096723"/>
<feature type="compositionally biased region" description="Basic and acidic residues" evidence="9">
    <location>
        <begin position="655"/>
        <end position="666"/>
    </location>
</feature>
<dbReference type="InterPro" id="IPR027417">
    <property type="entry name" value="P-loop_NTPase"/>
</dbReference>
<evidence type="ECO:0000256" key="5">
    <source>
        <dbReference type="ARBA" id="ARBA00022741"/>
    </source>
</evidence>
<dbReference type="GO" id="GO:0015421">
    <property type="term" value="F:ABC-type oligopeptide transporter activity"/>
    <property type="evidence" value="ECO:0007669"/>
    <property type="project" value="TreeGrafter"/>
</dbReference>
<feature type="compositionally biased region" description="Basic residues" evidence="9">
    <location>
        <begin position="1"/>
        <end position="11"/>
    </location>
</feature>
<evidence type="ECO:0000259" key="12">
    <source>
        <dbReference type="PROSITE" id="PS50929"/>
    </source>
</evidence>
<keyword evidence="7 10" id="KW-1133">Transmembrane helix</keyword>
<dbReference type="PROSITE" id="PS00211">
    <property type="entry name" value="ABC_TRANSPORTER_1"/>
    <property type="match status" value="1"/>
</dbReference>
<feature type="region of interest" description="Disordered" evidence="9">
    <location>
        <begin position="652"/>
        <end position="687"/>
    </location>
</feature>
<dbReference type="Pfam" id="PF00005">
    <property type="entry name" value="ABC_tran"/>
    <property type="match status" value="1"/>
</dbReference>
<feature type="domain" description="ABC transmembrane type-1" evidence="12">
    <location>
        <begin position="52"/>
        <end position="339"/>
    </location>
</feature>
<evidence type="ECO:0000313" key="14">
    <source>
        <dbReference type="Proteomes" id="UP000816034"/>
    </source>
</evidence>
<name>A0AA88KJV1_NAELO</name>
<dbReference type="InterPro" id="IPR003593">
    <property type="entry name" value="AAA+_ATPase"/>
</dbReference>
<dbReference type="PANTHER" id="PTHR43394">
    <property type="entry name" value="ATP-DEPENDENT PERMEASE MDL1, MITOCHONDRIAL"/>
    <property type="match status" value="1"/>
</dbReference>
<evidence type="ECO:0000313" key="13">
    <source>
        <dbReference type="EMBL" id="KAG2383597.1"/>
    </source>
</evidence>
<dbReference type="RefSeq" id="XP_044549276.1">
    <property type="nucleotide sequence ID" value="XM_044693888.1"/>
</dbReference>
<evidence type="ECO:0000256" key="4">
    <source>
        <dbReference type="ARBA" id="ARBA00022692"/>
    </source>
</evidence>
<dbReference type="InterPro" id="IPR017871">
    <property type="entry name" value="ABC_transporter-like_CS"/>
</dbReference>
<dbReference type="Gene3D" id="1.20.1560.10">
    <property type="entry name" value="ABC transporter type 1, transmembrane domain"/>
    <property type="match status" value="1"/>
</dbReference>
<dbReference type="FunFam" id="3.40.50.300:FF:000205">
    <property type="entry name" value="ABC transporter B family member 4"/>
    <property type="match status" value="1"/>
</dbReference>
<sequence>MTTRIGRRRRNNQSTMMDHSSQHDFPDPHEPNIHFTLFHMLRIIHWEIIWILIGMIGFACLGAMPIIFNILMGELINSIFTALSKGGEYASQIQTLSVWMAIIAALACVTTSIGAIFMTWSFERVGVRFKTAYISSLLRQEIGFFDMKRTGQLMSWMTESMEQIQDSFSNKLGRATQFTVQVLLGIILAIVFAWKMALAMIAFAPVIAFIMFISAIASQKVTKRTLAISTRASGIANEVIGSMRTVRSMDAEEKEISRYEKTLESGKYIFLLKSITLGGPIGSQELSIWGILAFGMWWGGQLLLRGEIEFGNMFRVFTLLLMSVLGCSQIMATIPDLTRAIQSGKNIVKVIQRIPAMRSSGGIAPSKLIGHLEFKNVSFAYPTRPNTIVLKNFSLSIQPGQSVAFVGGSGSGKSTLIGLLEKFYEPLSGEILIDGKNITEIDPRWLHRNIGIVTQEPTLFATTIRDNICYAVRKSDQDPYPSDEEMINAAKIANAHEFISNLPDGYNTPLGEKGVSLSGGQKQRICIARAVIQNPSVLLLDEATSALDTNSESIVQDALNKLMKGRTCIVVAHRLSTIVDSDVICVLQKGELKETGRHDELLHIKDGHYAALVQKQLMKQSASVESIMDEEDGEVSEENDGPLVECVVEMNEMEENNHHHDAKHDQNASNDSLQPLNNGVKQNDNDE</sequence>
<dbReference type="Pfam" id="PF00664">
    <property type="entry name" value="ABC_membrane"/>
    <property type="match status" value="1"/>
</dbReference>
<dbReference type="GO" id="GO:0005524">
    <property type="term" value="F:ATP binding"/>
    <property type="evidence" value="ECO:0007669"/>
    <property type="project" value="UniProtKB-KW"/>
</dbReference>
<dbReference type="InterPro" id="IPR036640">
    <property type="entry name" value="ABC1_TM_sf"/>
</dbReference>
<feature type="transmembrane region" description="Helical" evidence="10">
    <location>
        <begin position="48"/>
        <end position="76"/>
    </location>
</feature>
<accession>A0AA88KJV1</accession>
<keyword evidence="3" id="KW-0813">Transport</keyword>
<feature type="compositionally biased region" description="Polar residues" evidence="9">
    <location>
        <begin position="667"/>
        <end position="687"/>
    </location>
</feature>
<comment type="caution">
    <text evidence="13">The sequence shown here is derived from an EMBL/GenBank/DDBJ whole genome shotgun (WGS) entry which is preliminary data.</text>
</comment>
<keyword evidence="8 10" id="KW-0472">Membrane</keyword>
<evidence type="ECO:0000256" key="6">
    <source>
        <dbReference type="ARBA" id="ARBA00022840"/>
    </source>
</evidence>
<dbReference type="GO" id="GO:0016887">
    <property type="term" value="F:ATP hydrolysis activity"/>
    <property type="evidence" value="ECO:0007669"/>
    <property type="project" value="InterPro"/>
</dbReference>
<dbReference type="SUPFAM" id="SSF90123">
    <property type="entry name" value="ABC transporter transmembrane region"/>
    <property type="match status" value="1"/>
</dbReference>
<keyword evidence="5" id="KW-0547">Nucleotide-binding</keyword>
<feature type="region of interest" description="Disordered" evidence="9">
    <location>
        <begin position="1"/>
        <end position="25"/>
    </location>
</feature>
<feature type="domain" description="ABC transporter" evidence="11">
    <location>
        <begin position="372"/>
        <end position="614"/>
    </location>
</feature>
<comment type="similarity">
    <text evidence="2">Belongs to the ABC transporter superfamily. ABCB family. Multidrug resistance exporter (TC 3.A.1.201) subfamily.</text>
</comment>
<dbReference type="PANTHER" id="PTHR43394:SF1">
    <property type="entry name" value="ATP-BINDING CASSETTE SUB-FAMILY B MEMBER 10, MITOCHONDRIAL"/>
    <property type="match status" value="1"/>
</dbReference>
<dbReference type="SMART" id="SM00382">
    <property type="entry name" value="AAA"/>
    <property type="match status" value="1"/>
</dbReference>
<evidence type="ECO:0000259" key="11">
    <source>
        <dbReference type="PROSITE" id="PS50893"/>
    </source>
</evidence>
<dbReference type="Gene3D" id="3.40.50.300">
    <property type="entry name" value="P-loop containing nucleotide triphosphate hydrolases"/>
    <property type="match status" value="1"/>
</dbReference>
<evidence type="ECO:0000256" key="2">
    <source>
        <dbReference type="ARBA" id="ARBA00007577"/>
    </source>
</evidence>
<dbReference type="InterPro" id="IPR003439">
    <property type="entry name" value="ABC_transporter-like_ATP-bd"/>
</dbReference>
<dbReference type="CDD" id="cd18577">
    <property type="entry name" value="ABC_6TM_Pgp_ABCB1_D1_like"/>
    <property type="match status" value="1"/>
</dbReference>
<reference evidence="13 14" key="1">
    <citation type="journal article" date="2018" name="BMC Genomics">
        <title>The genome of Naegleria lovaniensis, the basis for a comparative approach to unravel pathogenicity factors of the human pathogenic amoeba N. fowleri.</title>
        <authorList>
            <person name="Liechti N."/>
            <person name="Schurch N."/>
            <person name="Bruggmann R."/>
            <person name="Wittwer M."/>
        </authorList>
    </citation>
    <scope>NUCLEOTIDE SEQUENCE [LARGE SCALE GENOMIC DNA]</scope>
    <source>
        <strain evidence="13 14">ATCC 30569</strain>
    </source>
</reference>
<dbReference type="PROSITE" id="PS50929">
    <property type="entry name" value="ABC_TM1F"/>
    <property type="match status" value="1"/>
</dbReference>
<keyword evidence="14" id="KW-1185">Reference proteome</keyword>
<dbReference type="EMBL" id="PYSW02000020">
    <property type="protein sequence ID" value="KAG2383597.1"/>
    <property type="molecule type" value="Genomic_DNA"/>
</dbReference>
<feature type="transmembrane region" description="Helical" evidence="10">
    <location>
        <begin position="96"/>
        <end position="120"/>
    </location>
</feature>
<dbReference type="CDD" id="cd03249">
    <property type="entry name" value="ABC_MTABC3_MDL1_MDL2"/>
    <property type="match status" value="1"/>
</dbReference>
<keyword evidence="6" id="KW-0067">ATP-binding</keyword>
<proteinExistence type="inferred from homology"/>
<evidence type="ECO:0000256" key="3">
    <source>
        <dbReference type="ARBA" id="ARBA00022448"/>
    </source>
</evidence>
<evidence type="ECO:0000256" key="9">
    <source>
        <dbReference type="SAM" id="MobiDB-lite"/>
    </source>
</evidence>
<gene>
    <name evidence="13" type="ORF">C9374_004268</name>
</gene>
<dbReference type="GO" id="GO:0016020">
    <property type="term" value="C:membrane"/>
    <property type="evidence" value="ECO:0007669"/>
    <property type="project" value="UniProtKB-SubCell"/>
</dbReference>
<dbReference type="InterPro" id="IPR039421">
    <property type="entry name" value="Type_1_exporter"/>
</dbReference>
<protein>
    <submittedName>
        <fullName evidence="13">Uncharacterized protein</fullName>
    </submittedName>
</protein>
<evidence type="ECO:0000256" key="7">
    <source>
        <dbReference type="ARBA" id="ARBA00022989"/>
    </source>
</evidence>
<evidence type="ECO:0000256" key="1">
    <source>
        <dbReference type="ARBA" id="ARBA00004141"/>
    </source>
</evidence>
<comment type="subcellular location">
    <subcellularLocation>
        <location evidence="1">Membrane</location>
        <topology evidence="1">Multi-pass membrane protein</topology>
    </subcellularLocation>
</comment>
<dbReference type="PROSITE" id="PS50893">
    <property type="entry name" value="ABC_TRANSPORTER_2"/>
    <property type="match status" value="1"/>
</dbReference>
<dbReference type="AlphaFoldDB" id="A0AA88KJV1"/>
<evidence type="ECO:0000256" key="10">
    <source>
        <dbReference type="SAM" id="Phobius"/>
    </source>
</evidence>
<dbReference type="SUPFAM" id="SSF52540">
    <property type="entry name" value="P-loop containing nucleoside triphosphate hydrolases"/>
    <property type="match status" value="1"/>
</dbReference>
<evidence type="ECO:0000256" key="8">
    <source>
        <dbReference type="ARBA" id="ARBA00023136"/>
    </source>
</evidence>
<keyword evidence="4 10" id="KW-0812">Transmembrane</keyword>